<organism evidence="1">
    <name type="scientific">marine sediment metagenome</name>
    <dbReference type="NCBI Taxonomy" id="412755"/>
    <lineage>
        <taxon>unclassified sequences</taxon>
        <taxon>metagenomes</taxon>
        <taxon>ecological metagenomes</taxon>
    </lineage>
</organism>
<name>A0A0F8ZQG9_9ZZZZ</name>
<evidence type="ECO:0000313" key="1">
    <source>
        <dbReference type="EMBL" id="KKK62141.1"/>
    </source>
</evidence>
<sequence length="52" mass="5554">AETDNVADTIMAQPLVMGPGMIELHSTATNTGKILWGLRFQPMAEGVEVIAQ</sequence>
<gene>
    <name evidence="1" type="ORF">LCGC14_3007320</name>
</gene>
<proteinExistence type="predicted"/>
<dbReference type="AlphaFoldDB" id="A0A0F8ZQG9"/>
<dbReference type="EMBL" id="LAZR01062142">
    <property type="protein sequence ID" value="KKK62141.1"/>
    <property type="molecule type" value="Genomic_DNA"/>
</dbReference>
<protein>
    <submittedName>
        <fullName evidence="1">Uncharacterized protein</fullName>
    </submittedName>
</protein>
<comment type="caution">
    <text evidence="1">The sequence shown here is derived from an EMBL/GenBank/DDBJ whole genome shotgun (WGS) entry which is preliminary data.</text>
</comment>
<reference evidence="1" key="1">
    <citation type="journal article" date="2015" name="Nature">
        <title>Complex archaea that bridge the gap between prokaryotes and eukaryotes.</title>
        <authorList>
            <person name="Spang A."/>
            <person name="Saw J.H."/>
            <person name="Jorgensen S.L."/>
            <person name="Zaremba-Niedzwiedzka K."/>
            <person name="Martijn J."/>
            <person name="Lind A.E."/>
            <person name="van Eijk R."/>
            <person name="Schleper C."/>
            <person name="Guy L."/>
            <person name="Ettema T.J."/>
        </authorList>
    </citation>
    <scope>NUCLEOTIDE SEQUENCE</scope>
</reference>
<accession>A0A0F8ZQG9</accession>
<feature type="non-terminal residue" evidence="1">
    <location>
        <position position="1"/>
    </location>
</feature>